<reference evidence="3 4" key="1">
    <citation type="submission" date="2015-09" db="EMBL/GenBank/DDBJ databases">
        <authorList>
            <consortium name="Pathogen Informatics"/>
        </authorList>
    </citation>
    <scope>NUCLEOTIDE SEQUENCE [LARGE SCALE GENOMIC DNA]</scope>
    <source>
        <strain evidence="3 4">2789STDY5834878</strain>
    </source>
</reference>
<dbReference type="AlphaFoldDB" id="A0A174ZBI6"/>
<proteinExistence type="inferred from homology"/>
<accession>A0A174ZBI6</accession>
<dbReference type="Pfam" id="PF02452">
    <property type="entry name" value="PemK_toxin"/>
    <property type="match status" value="1"/>
</dbReference>
<dbReference type="InterPro" id="IPR011067">
    <property type="entry name" value="Plasmid_toxin/cell-grow_inhib"/>
</dbReference>
<organism evidence="3 4">
    <name type="scientific">Lachnospira eligens</name>
    <dbReference type="NCBI Taxonomy" id="39485"/>
    <lineage>
        <taxon>Bacteria</taxon>
        <taxon>Bacillati</taxon>
        <taxon>Bacillota</taxon>
        <taxon>Clostridia</taxon>
        <taxon>Lachnospirales</taxon>
        <taxon>Lachnospiraceae</taxon>
        <taxon>Lachnospira</taxon>
    </lineage>
</organism>
<dbReference type="SUPFAM" id="SSF50118">
    <property type="entry name" value="Cell growth inhibitor/plasmid maintenance toxic component"/>
    <property type="match status" value="1"/>
</dbReference>
<sequence length="59" mass="6943">MGKYNIGDVWWTHFPFENSNIVKHRPAIVINDDEIAILAMYVTSKDKETPYSIEITDWE</sequence>
<dbReference type="GO" id="GO:0003677">
    <property type="term" value="F:DNA binding"/>
    <property type="evidence" value="ECO:0007669"/>
    <property type="project" value="InterPro"/>
</dbReference>
<gene>
    <name evidence="3" type="ORF">ERS852492_01448</name>
</gene>
<dbReference type="EMBL" id="CZBV01000004">
    <property type="protein sequence ID" value="CUQ84654.1"/>
    <property type="molecule type" value="Genomic_DNA"/>
</dbReference>
<evidence type="ECO:0000256" key="2">
    <source>
        <dbReference type="ARBA" id="ARBA00022649"/>
    </source>
</evidence>
<dbReference type="Proteomes" id="UP000095780">
    <property type="component" value="Unassembled WGS sequence"/>
</dbReference>
<name>A0A174ZBI6_9FIRM</name>
<dbReference type="InterPro" id="IPR003477">
    <property type="entry name" value="PemK-like"/>
</dbReference>
<protein>
    <submittedName>
        <fullName evidence="3">PemK-like protein</fullName>
    </submittedName>
</protein>
<evidence type="ECO:0000313" key="3">
    <source>
        <dbReference type="EMBL" id="CUQ84654.1"/>
    </source>
</evidence>
<dbReference type="Gene3D" id="2.30.30.110">
    <property type="match status" value="1"/>
</dbReference>
<evidence type="ECO:0000313" key="4">
    <source>
        <dbReference type="Proteomes" id="UP000095780"/>
    </source>
</evidence>
<dbReference type="RefSeq" id="WP_055286887.1">
    <property type="nucleotide sequence ID" value="NZ_CABIXW010000004.1"/>
</dbReference>
<keyword evidence="2" id="KW-1277">Toxin-antitoxin system</keyword>
<comment type="similarity">
    <text evidence="1">Belongs to the PemK/MazF family.</text>
</comment>
<evidence type="ECO:0000256" key="1">
    <source>
        <dbReference type="ARBA" id="ARBA00007521"/>
    </source>
</evidence>